<dbReference type="Pfam" id="PF12254">
    <property type="entry name" value="DNA_pol_alpha_N"/>
    <property type="match status" value="1"/>
</dbReference>
<dbReference type="GO" id="GO:0008270">
    <property type="term" value="F:zinc ion binding"/>
    <property type="evidence" value="ECO:0007669"/>
    <property type="project" value="UniProtKB-KW"/>
</dbReference>
<comment type="subcellular location">
    <subcellularLocation>
        <location evidence="1">Nucleus</location>
    </subcellularLocation>
</comment>
<dbReference type="InterPro" id="IPR023211">
    <property type="entry name" value="DNA_pol_palm_dom_sf"/>
</dbReference>
<evidence type="ECO:0000259" key="16">
    <source>
        <dbReference type="Pfam" id="PF08996"/>
    </source>
</evidence>
<accession>M7NQS9</accession>
<dbReference type="HOGENOM" id="CLU_001718_1_0_1"/>
<dbReference type="PANTHER" id="PTHR45861">
    <property type="entry name" value="DNA POLYMERASE ALPHA CATALYTIC SUBUNIT"/>
    <property type="match status" value="1"/>
</dbReference>
<dbReference type="InterPro" id="IPR043502">
    <property type="entry name" value="DNA/RNA_pol_sf"/>
</dbReference>
<keyword evidence="11" id="KW-0539">Nucleus</keyword>
<dbReference type="InterPro" id="IPR006134">
    <property type="entry name" value="DNA-dir_DNA_pol_B_multi_dom"/>
</dbReference>
<dbReference type="GO" id="GO:0140445">
    <property type="term" value="C:chromosome, telomeric repeat region"/>
    <property type="evidence" value="ECO:0007669"/>
    <property type="project" value="EnsemblFungi"/>
</dbReference>
<dbReference type="InterPro" id="IPR017964">
    <property type="entry name" value="DNA-dir_DNA_pol_B_CS"/>
</dbReference>
<dbReference type="Gene3D" id="3.30.70.2820">
    <property type="match status" value="1"/>
</dbReference>
<dbReference type="FunFam" id="3.30.70.2820:FF:000001">
    <property type="entry name" value="DNA polymerase"/>
    <property type="match status" value="1"/>
</dbReference>
<dbReference type="OrthoDB" id="6755010at2759"/>
<dbReference type="Gene3D" id="3.30.420.10">
    <property type="entry name" value="Ribonuclease H-like superfamily/Ribonuclease H"/>
    <property type="match status" value="1"/>
</dbReference>
<evidence type="ECO:0000256" key="13">
    <source>
        <dbReference type="SAM" id="MobiDB-lite"/>
    </source>
</evidence>
<dbReference type="CDD" id="cd05532">
    <property type="entry name" value="POLBc_alpha"/>
    <property type="match status" value="1"/>
</dbReference>
<dbReference type="PANTHER" id="PTHR45861:SF1">
    <property type="entry name" value="DNA POLYMERASE ALPHA CATALYTIC SUBUNIT"/>
    <property type="match status" value="1"/>
</dbReference>
<comment type="caution">
    <text evidence="18">The sequence shown here is derived from an EMBL/GenBank/DDBJ whole genome shotgun (WGS) entry which is preliminary data.</text>
</comment>
<reference evidence="19" key="1">
    <citation type="journal article" date="2016" name="Nat. Commun.">
        <title>Genome analysis of three Pneumocystis species reveals adaptation mechanisms to life exclusively in mammalian hosts.</title>
        <authorList>
            <person name="Ma L."/>
            <person name="Chen Z."/>
            <person name="Huang D.W."/>
            <person name="Kutty G."/>
            <person name="Ishihara M."/>
            <person name="Wang H."/>
            <person name="Abouelleil A."/>
            <person name="Bishop L."/>
            <person name="Davey E."/>
            <person name="Deng R."/>
            <person name="Deng X."/>
            <person name="Fan L."/>
            <person name="Fantoni G."/>
            <person name="Fitzgerald M."/>
            <person name="Gogineni E."/>
            <person name="Goldberg J.M."/>
            <person name="Handley G."/>
            <person name="Hu X."/>
            <person name="Huber C."/>
            <person name="Jiao X."/>
            <person name="Jones K."/>
            <person name="Levin J.Z."/>
            <person name="Liu Y."/>
            <person name="Macdonald P."/>
            <person name="Melnikov A."/>
            <person name="Raley C."/>
            <person name="Sassi M."/>
            <person name="Sherman B.T."/>
            <person name="Song X."/>
            <person name="Sykes S."/>
            <person name="Tran B."/>
            <person name="Walsh L."/>
            <person name="Xia Y."/>
            <person name="Yang J."/>
            <person name="Young S."/>
            <person name="Zeng Q."/>
            <person name="Zheng X."/>
            <person name="Stephens R."/>
            <person name="Nusbaum C."/>
            <person name="Birren B.W."/>
            <person name="Azadi P."/>
            <person name="Lempicki R.A."/>
            <person name="Cuomo C.A."/>
            <person name="Kovacs J.A."/>
        </authorList>
    </citation>
    <scope>NUCLEOTIDE SEQUENCE [LARGE SCALE GENOMIC DNA]</scope>
    <source>
        <strain evidence="19">B123</strain>
    </source>
</reference>
<keyword evidence="8" id="KW-0862">Zinc</keyword>
<keyword evidence="4 12" id="KW-0548">Nucleotidyltransferase</keyword>
<feature type="domain" description="Zinc finger DNA-directed DNA polymerase family B alpha" evidence="16">
    <location>
        <begin position="1239"/>
        <end position="1418"/>
    </location>
</feature>
<dbReference type="Gene3D" id="3.90.1600.10">
    <property type="entry name" value="Palm domain of DNA polymerase"/>
    <property type="match status" value="1"/>
</dbReference>
<dbReference type="Gene3D" id="1.10.132.60">
    <property type="entry name" value="DNA polymerase family B, C-terminal domain"/>
    <property type="match status" value="1"/>
</dbReference>
<dbReference type="STRING" id="1069680.M7NQS9"/>
<dbReference type="Pfam" id="PF03104">
    <property type="entry name" value="DNA_pol_B_exo1"/>
    <property type="match status" value="1"/>
</dbReference>
<evidence type="ECO:0000256" key="1">
    <source>
        <dbReference type="ARBA" id="ARBA00004123"/>
    </source>
</evidence>
<dbReference type="GO" id="GO:0006281">
    <property type="term" value="P:DNA repair"/>
    <property type="evidence" value="ECO:0007669"/>
    <property type="project" value="EnsemblFungi"/>
</dbReference>
<dbReference type="InterPro" id="IPR015088">
    <property type="entry name" value="Znf_DNA-dir_DNA_pol_B_alpha"/>
</dbReference>
<dbReference type="InterPro" id="IPR038256">
    <property type="entry name" value="Pol_alpha_znc_sf"/>
</dbReference>
<evidence type="ECO:0000313" key="18">
    <source>
        <dbReference type="EMBL" id="EMR09617.1"/>
    </source>
</evidence>
<dbReference type="EC" id="2.7.7.7" evidence="12"/>
<dbReference type="GO" id="GO:0003688">
    <property type="term" value="F:DNA replication origin binding"/>
    <property type="evidence" value="ECO:0007669"/>
    <property type="project" value="EnsemblFungi"/>
</dbReference>
<feature type="region of interest" description="Disordered" evidence="13">
    <location>
        <begin position="190"/>
        <end position="211"/>
    </location>
</feature>
<dbReference type="GO" id="GO:0003697">
    <property type="term" value="F:single-stranded DNA binding"/>
    <property type="evidence" value="ECO:0007669"/>
    <property type="project" value="EnsemblFungi"/>
</dbReference>
<dbReference type="InterPro" id="IPR012337">
    <property type="entry name" value="RNaseH-like_sf"/>
</dbReference>
<dbReference type="NCBIfam" id="TIGR00592">
    <property type="entry name" value="pol2"/>
    <property type="match status" value="1"/>
</dbReference>
<dbReference type="SMART" id="SM00486">
    <property type="entry name" value="POLBc"/>
    <property type="match status" value="1"/>
</dbReference>
<dbReference type="GO" id="GO:0007534">
    <property type="term" value="P:gene conversion at mating-type locus"/>
    <property type="evidence" value="ECO:0007669"/>
    <property type="project" value="EnsemblFungi"/>
</dbReference>
<evidence type="ECO:0000256" key="10">
    <source>
        <dbReference type="ARBA" id="ARBA00023125"/>
    </source>
</evidence>
<evidence type="ECO:0000259" key="15">
    <source>
        <dbReference type="Pfam" id="PF03104"/>
    </source>
</evidence>
<dbReference type="GO" id="GO:0006273">
    <property type="term" value="P:lagging strand elongation"/>
    <property type="evidence" value="ECO:0007669"/>
    <property type="project" value="TreeGrafter"/>
</dbReference>
<dbReference type="InterPro" id="IPR024647">
    <property type="entry name" value="DNA_pol_a_cat_su_N"/>
</dbReference>
<dbReference type="Proteomes" id="UP000011958">
    <property type="component" value="Unassembled WGS sequence"/>
</dbReference>
<evidence type="ECO:0000256" key="5">
    <source>
        <dbReference type="ARBA" id="ARBA00022705"/>
    </source>
</evidence>
<dbReference type="InterPro" id="IPR045846">
    <property type="entry name" value="POLBc_alpha"/>
</dbReference>
<dbReference type="GO" id="GO:0003682">
    <property type="term" value="F:chromatin binding"/>
    <property type="evidence" value="ECO:0007669"/>
    <property type="project" value="EnsemblFungi"/>
</dbReference>
<evidence type="ECO:0000313" key="19">
    <source>
        <dbReference type="Proteomes" id="UP000011958"/>
    </source>
</evidence>
<comment type="catalytic activity">
    <reaction evidence="12">
        <text>DNA(n) + a 2'-deoxyribonucleoside 5'-triphosphate = DNA(n+1) + diphosphate</text>
        <dbReference type="Rhea" id="RHEA:22508"/>
        <dbReference type="Rhea" id="RHEA-COMP:17339"/>
        <dbReference type="Rhea" id="RHEA-COMP:17340"/>
        <dbReference type="ChEBI" id="CHEBI:33019"/>
        <dbReference type="ChEBI" id="CHEBI:61560"/>
        <dbReference type="ChEBI" id="CHEBI:173112"/>
        <dbReference type="EC" id="2.7.7.7"/>
    </reaction>
</comment>
<organism evidence="18 19">
    <name type="scientific">Pneumocystis murina (strain B123)</name>
    <name type="common">Mouse pneumocystis pneumonia agent</name>
    <name type="synonym">Pneumocystis carinii f. sp. muris</name>
    <dbReference type="NCBI Taxonomy" id="1069680"/>
    <lineage>
        <taxon>Eukaryota</taxon>
        <taxon>Fungi</taxon>
        <taxon>Dikarya</taxon>
        <taxon>Ascomycota</taxon>
        <taxon>Taphrinomycotina</taxon>
        <taxon>Pneumocystomycetes</taxon>
        <taxon>Pneumocystaceae</taxon>
        <taxon>Pneumocystis</taxon>
    </lineage>
</organism>
<keyword evidence="9 12" id="KW-0239">DNA-directed DNA polymerase</keyword>
<dbReference type="Pfam" id="PF00136">
    <property type="entry name" value="DNA_pol_B"/>
    <property type="match status" value="1"/>
</dbReference>
<evidence type="ECO:0000256" key="4">
    <source>
        <dbReference type="ARBA" id="ARBA00022695"/>
    </source>
</evidence>
<dbReference type="InterPro" id="IPR036397">
    <property type="entry name" value="RNaseH_sf"/>
</dbReference>
<evidence type="ECO:0000256" key="11">
    <source>
        <dbReference type="ARBA" id="ARBA00023242"/>
    </source>
</evidence>
<dbReference type="PRINTS" id="PR00106">
    <property type="entry name" value="DNAPOLB"/>
</dbReference>
<dbReference type="GO" id="GO:0006272">
    <property type="term" value="P:leading strand elongation"/>
    <property type="evidence" value="ECO:0007669"/>
    <property type="project" value="TreeGrafter"/>
</dbReference>
<evidence type="ECO:0000256" key="2">
    <source>
        <dbReference type="ARBA" id="ARBA00005755"/>
    </source>
</evidence>
<dbReference type="VEuPathDB" id="FungiDB:PNEG_02201"/>
<dbReference type="PROSITE" id="PS00116">
    <property type="entry name" value="DNA_POLYMERASE_B"/>
    <property type="match status" value="1"/>
</dbReference>
<keyword evidence="19" id="KW-1185">Reference proteome</keyword>
<evidence type="ECO:0000256" key="6">
    <source>
        <dbReference type="ARBA" id="ARBA00022723"/>
    </source>
</evidence>
<protein>
    <recommendedName>
        <fullName evidence="12">DNA polymerase</fullName>
        <ecNumber evidence="12">2.7.7.7</ecNumber>
    </recommendedName>
</protein>
<dbReference type="FunFam" id="1.10.287.690:FF:000003">
    <property type="entry name" value="DNA polymerase"/>
    <property type="match status" value="1"/>
</dbReference>
<dbReference type="Gene3D" id="2.40.50.730">
    <property type="match status" value="1"/>
</dbReference>
<dbReference type="CDD" id="cd05776">
    <property type="entry name" value="DNA_polB_alpha_exo"/>
    <property type="match status" value="1"/>
</dbReference>
<dbReference type="Gene3D" id="1.10.287.690">
    <property type="entry name" value="Helix hairpin bin"/>
    <property type="match status" value="1"/>
</dbReference>
<dbReference type="InterPro" id="IPR042087">
    <property type="entry name" value="DNA_pol_B_thumb"/>
</dbReference>
<evidence type="ECO:0000256" key="3">
    <source>
        <dbReference type="ARBA" id="ARBA00022679"/>
    </source>
</evidence>
<dbReference type="InterPro" id="IPR006133">
    <property type="entry name" value="DNA-dir_DNA_pol_B_exonuc"/>
</dbReference>
<dbReference type="GO" id="GO:0003887">
    <property type="term" value="F:DNA-directed DNA polymerase activity"/>
    <property type="evidence" value="ECO:0007669"/>
    <property type="project" value="UniProtKB-KW"/>
</dbReference>
<dbReference type="SUPFAM" id="SSF53098">
    <property type="entry name" value="Ribonuclease H-like"/>
    <property type="match status" value="1"/>
</dbReference>
<keyword evidence="10 12" id="KW-0238">DNA-binding</keyword>
<evidence type="ECO:0000256" key="8">
    <source>
        <dbReference type="ARBA" id="ARBA00022833"/>
    </source>
</evidence>
<dbReference type="SUPFAM" id="SSF56672">
    <property type="entry name" value="DNA/RNA polymerases"/>
    <property type="match status" value="1"/>
</dbReference>
<keyword evidence="5 12" id="KW-0235">DNA replication</keyword>
<dbReference type="RefSeq" id="XP_007874184.1">
    <property type="nucleotide sequence ID" value="XM_007875993.1"/>
</dbReference>
<keyword evidence="7" id="KW-0863">Zinc-finger</keyword>
<feature type="domain" description="DNA polymerase alpha catalytic subunit N-terminal" evidence="17">
    <location>
        <begin position="19"/>
        <end position="84"/>
    </location>
</feature>
<keyword evidence="3 12" id="KW-0808">Transferase</keyword>
<dbReference type="GO" id="GO:0035861">
    <property type="term" value="C:site of double-strand break"/>
    <property type="evidence" value="ECO:0007669"/>
    <property type="project" value="EnsemblFungi"/>
</dbReference>
<dbReference type="EMBL" id="AFWA02000012">
    <property type="protein sequence ID" value="EMR09617.1"/>
    <property type="molecule type" value="Genomic_DNA"/>
</dbReference>
<dbReference type="GeneID" id="19895894"/>
<dbReference type="InterPro" id="IPR006172">
    <property type="entry name" value="DNA-dir_DNA_pol_B"/>
</dbReference>
<keyword evidence="6" id="KW-0479">Metal-binding</keyword>
<sequence>MSSQAGQRSNSKKTIHAKLAELRALKAAGKTRLQSYKVIEEDQVYDLVDEEGYRAIVRQRLNEDDFVVDDHGEGYADNGTEEWERSEIEMSSEEEKLYYKKEEKKVKNKKMEHFFKKKPTIPTIKPTTEEDMDFMADILGKMDSEETELILKRKQELASIPRKRLASPPLNNSSIYNRLEKASAIYRKQKISSSPMHPESDDYHLSSHPSSDIMSSNLPSKTYALSSPINSAFEKLKAESEDENDFDFEVKELVQHNFPKNNDTLYEKSKINPITLTNPPITENKPSQMLETVDASSWLNLNNTLNVVNNPENLYYIGKKENFQDFIEEDNSLKIFWLDYTEFNNSLCLFGKTYNKKSKNYVSCFVQIHGIMRNLYFLPRDFKLENQELKQEVSMSDVYEEVSNLLAKFKINEFKSKPATRKYAFELPDVPYQCDYLKVLYPYTEPSLPQDISGNTFSRVFGVNTSLFEQFVLYKRIMGPCWLQIKQPYFEICQNFSWCKLELGVINPEYIFPISESDLNPPPLTLMSIALRKIINDKENKQEIVAASMRIYENISLDDPTPANNLPCQTFTIVRPIQQFFPIGFESLIKSHKGIIKIEKTESSLLNCLLTKIQNADPDIYLGHEWDNVDFSILLSRMKEKKTMNWHRIGRLRRKEWPKISGSSGVFAEKLLVSGRLLCDLANELGRCLIKAQSWTLSELCHLHLGIKRHEFDDKETVLSWTSTAKGMMEYLIHCEVDTYFIAAIAFKIQILPLTKQLTNLSGNNWAKTLSGSRAERNEYILLHEFNREKYICPDKALIKSKIIDIEEEEELSISTSLKKKDKYKGGLVFEPIKGLYDKYILVMDFNSLYPSIIQEYNICFTTVNRHDCEKDDKIPEFPDEQTPQGILPRLIATLVNRRKQIKNLLKDKNASIIQKIQWDIKQQALKLTANSMYGCLGYTKSRFYAKPLAILITYKGREILRNTKELANSLNLQVIYGDTDSIMINTNIETFEEAIKIGNEFKKHVNERYKFLEIDIDNVYQRMLLHAKKKYAALHLIEIEGKMVPRIDVKGLDMKRREYCILAKEASSYVLDQILSGNQTEYVVEKIHDFLRDFANKMRDGKFQPAKFIIYNKLGKNPEEYPNGKSMPHVQVALKKKEKGDIVKVNDIIAYIITGNENDNRHVAERACTPQEVIKSSNIKIDYNYYLANQILPPIERLCGPIEGTDRTRLAECLGLDVRKYQINEINNCEYKFCTYESRLTDEERFKDVKGLILTCNECNEKIDFKGLAKSKEFVNLEGIFCICGKKFPIYTISAQLESQIRNQNDIYYNAWLLCDDPSCANRTRQIGVYGKRCSIKNCQGQMRFEYSDKTLYNQLLYYDSLFDVDKARAIANNFPNPESILVCAEHNRERFEKLRYITKLYLNHNKRRFVNLQSIFSFS</sequence>
<feature type="domain" description="DNA-directed DNA polymerase family B multifunctional" evidence="14">
    <location>
        <begin position="765"/>
        <end position="1203"/>
    </location>
</feature>
<dbReference type="Gene3D" id="6.10.10.100">
    <property type="match status" value="1"/>
</dbReference>
<gene>
    <name evidence="18" type="ORF">PNEG_02201</name>
</gene>
<name>M7NQS9_PNEMU</name>
<evidence type="ECO:0000259" key="14">
    <source>
        <dbReference type="Pfam" id="PF00136"/>
    </source>
</evidence>
<dbReference type="FunFam" id="1.10.132.60:FF:000004">
    <property type="entry name" value="DNA polymerase"/>
    <property type="match status" value="1"/>
</dbReference>
<dbReference type="GO" id="GO:0000166">
    <property type="term" value="F:nucleotide binding"/>
    <property type="evidence" value="ECO:0007669"/>
    <property type="project" value="InterPro"/>
</dbReference>
<feature type="domain" description="DNA-directed DNA polymerase family B exonuclease" evidence="15">
    <location>
        <begin position="459"/>
        <end position="699"/>
    </location>
</feature>
<evidence type="ECO:0000256" key="9">
    <source>
        <dbReference type="ARBA" id="ARBA00022932"/>
    </source>
</evidence>
<proteinExistence type="inferred from homology"/>
<comment type="similarity">
    <text evidence="2 12">Belongs to the DNA polymerase type-B family.</text>
</comment>
<dbReference type="OMA" id="MTKMNVG"/>
<evidence type="ECO:0000259" key="17">
    <source>
        <dbReference type="Pfam" id="PF12254"/>
    </source>
</evidence>
<dbReference type="Gene3D" id="1.10.3200.20">
    <property type="entry name" value="DNA Polymerase alpha, zinc finger"/>
    <property type="match status" value="1"/>
</dbReference>
<dbReference type="FunFam" id="3.30.420.10:FF:000036">
    <property type="entry name" value="DNA polymerase"/>
    <property type="match status" value="1"/>
</dbReference>
<evidence type="ECO:0000256" key="12">
    <source>
        <dbReference type="RuleBase" id="RU000442"/>
    </source>
</evidence>
<dbReference type="eggNOG" id="KOG0970">
    <property type="taxonomic scope" value="Eukaryota"/>
</dbReference>
<dbReference type="GO" id="GO:0005658">
    <property type="term" value="C:alpha DNA polymerase:primase complex"/>
    <property type="evidence" value="ECO:0007669"/>
    <property type="project" value="EnsemblFungi"/>
</dbReference>
<dbReference type="GO" id="GO:1902975">
    <property type="term" value="P:mitotic DNA replication initiation"/>
    <property type="evidence" value="ECO:0007669"/>
    <property type="project" value="InterPro"/>
</dbReference>
<dbReference type="GO" id="GO:0000785">
    <property type="term" value="C:chromatin"/>
    <property type="evidence" value="ECO:0007669"/>
    <property type="project" value="EnsemblFungi"/>
</dbReference>
<dbReference type="Pfam" id="PF08996">
    <property type="entry name" value="zf-DNA_Pol"/>
    <property type="match status" value="1"/>
</dbReference>
<evidence type="ECO:0000256" key="7">
    <source>
        <dbReference type="ARBA" id="ARBA00022771"/>
    </source>
</evidence>